<feature type="transmembrane region" description="Helical" evidence="1">
    <location>
        <begin position="6"/>
        <end position="22"/>
    </location>
</feature>
<reference evidence="3" key="1">
    <citation type="journal article" date="2019" name="Int. J. Syst. Evol. Microbiol.">
        <title>The Global Catalogue of Microorganisms (GCM) 10K type strain sequencing project: providing services to taxonomists for standard genome sequencing and annotation.</title>
        <authorList>
            <consortium name="The Broad Institute Genomics Platform"/>
            <consortium name="The Broad Institute Genome Sequencing Center for Infectious Disease"/>
            <person name="Wu L."/>
            <person name="Ma J."/>
        </authorList>
    </citation>
    <scope>NUCLEOTIDE SEQUENCE [LARGE SCALE GENOMIC DNA]</scope>
    <source>
        <strain evidence="3">CCUG 56607</strain>
    </source>
</reference>
<proteinExistence type="predicted"/>
<evidence type="ECO:0000313" key="3">
    <source>
        <dbReference type="Proteomes" id="UP001596990"/>
    </source>
</evidence>
<keyword evidence="3" id="KW-1185">Reference proteome</keyword>
<sequence length="57" mass="7075">MDLFLFISVIVALTFIFLYFVIKYDFNKKKLELEEKKLELEKKKFEFHKQVQEEDKI</sequence>
<evidence type="ECO:0000313" key="2">
    <source>
        <dbReference type="EMBL" id="MFD1020964.1"/>
    </source>
</evidence>
<keyword evidence="1" id="KW-0812">Transmembrane</keyword>
<dbReference type="Proteomes" id="UP001596990">
    <property type="component" value="Unassembled WGS sequence"/>
</dbReference>
<evidence type="ECO:0000256" key="1">
    <source>
        <dbReference type="SAM" id="Phobius"/>
    </source>
</evidence>
<name>A0ABW3L8N4_9BACI</name>
<comment type="caution">
    <text evidence="2">The sequence shown here is derived from an EMBL/GenBank/DDBJ whole genome shotgun (WGS) entry which is preliminary data.</text>
</comment>
<dbReference type="RefSeq" id="WP_386063570.1">
    <property type="nucleotide sequence ID" value="NZ_JBHTKL010000006.1"/>
</dbReference>
<accession>A0ABW3L8N4</accession>
<keyword evidence="1" id="KW-1133">Transmembrane helix</keyword>
<dbReference type="EMBL" id="JBHTKL010000006">
    <property type="protein sequence ID" value="MFD1020964.1"/>
    <property type="molecule type" value="Genomic_DNA"/>
</dbReference>
<protein>
    <submittedName>
        <fullName evidence="2">Uncharacterized protein</fullName>
    </submittedName>
</protein>
<keyword evidence="1" id="KW-0472">Membrane</keyword>
<gene>
    <name evidence="2" type="ORF">ACFQ2J_17375</name>
</gene>
<organism evidence="2 3">
    <name type="scientific">Thalassobacillus hwangdonensis</name>
    <dbReference type="NCBI Taxonomy" id="546108"/>
    <lineage>
        <taxon>Bacteria</taxon>
        <taxon>Bacillati</taxon>
        <taxon>Bacillota</taxon>
        <taxon>Bacilli</taxon>
        <taxon>Bacillales</taxon>
        <taxon>Bacillaceae</taxon>
        <taxon>Thalassobacillus</taxon>
    </lineage>
</organism>